<protein>
    <submittedName>
        <fullName evidence="1">Uncharacterized protein</fullName>
    </submittedName>
</protein>
<dbReference type="Proteomes" id="UP001164250">
    <property type="component" value="Chromosome 10"/>
</dbReference>
<accession>A0ACC1AHE4</accession>
<evidence type="ECO:0000313" key="2">
    <source>
        <dbReference type="Proteomes" id="UP001164250"/>
    </source>
</evidence>
<sequence>MLCKEMNKNTKHIGHDCGSTSINTKILNLNVHKFL</sequence>
<organism evidence="1 2">
    <name type="scientific">Pistacia atlantica</name>
    <dbReference type="NCBI Taxonomy" id="434234"/>
    <lineage>
        <taxon>Eukaryota</taxon>
        <taxon>Viridiplantae</taxon>
        <taxon>Streptophyta</taxon>
        <taxon>Embryophyta</taxon>
        <taxon>Tracheophyta</taxon>
        <taxon>Spermatophyta</taxon>
        <taxon>Magnoliopsida</taxon>
        <taxon>eudicotyledons</taxon>
        <taxon>Gunneridae</taxon>
        <taxon>Pentapetalae</taxon>
        <taxon>rosids</taxon>
        <taxon>malvids</taxon>
        <taxon>Sapindales</taxon>
        <taxon>Anacardiaceae</taxon>
        <taxon>Pistacia</taxon>
    </lineage>
</organism>
<comment type="caution">
    <text evidence="1">The sequence shown here is derived from an EMBL/GenBank/DDBJ whole genome shotgun (WGS) entry which is preliminary data.</text>
</comment>
<dbReference type="EMBL" id="CM047906">
    <property type="protein sequence ID" value="KAJ0085321.1"/>
    <property type="molecule type" value="Genomic_DNA"/>
</dbReference>
<gene>
    <name evidence="1" type="ORF">Patl1_07239</name>
</gene>
<evidence type="ECO:0000313" key="1">
    <source>
        <dbReference type="EMBL" id="KAJ0085321.1"/>
    </source>
</evidence>
<reference evidence="2" key="1">
    <citation type="journal article" date="2023" name="G3 (Bethesda)">
        <title>Genome assembly and association tests identify interacting loci associated with vigor, precocity, and sex in interspecific pistachio rootstocks.</title>
        <authorList>
            <person name="Palmer W."/>
            <person name="Jacygrad E."/>
            <person name="Sagayaradj S."/>
            <person name="Cavanaugh K."/>
            <person name="Han R."/>
            <person name="Bertier L."/>
            <person name="Beede B."/>
            <person name="Kafkas S."/>
            <person name="Golino D."/>
            <person name="Preece J."/>
            <person name="Michelmore R."/>
        </authorList>
    </citation>
    <scope>NUCLEOTIDE SEQUENCE [LARGE SCALE GENOMIC DNA]</scope>
</reference>
<proteinExistence type="predicted"/>
<keyword evidence="2" id="KW-1185">Reference proteome</keyword>
<name>A0ACC1AHE4_9ROSI</name>